<proteinExistence type="predicted"/>
<keyword evidence="2" id="KW-1185">Reference proteome</keyword>
<organism evidence="1 2">
    <name type="scientific">Dictyocaulus viviparus</name>
    <name type="common">Bovine lungworm</name>
    <dbReference type="NCBI Taxonomy" id="29172"/>
    <lineage>
        <taxon>Eukaryota</taxon>
        <taxon>Metazoa</taxon>
        <taxon>Ecdysozoa</taxon>
        <taxon>Nematoda</taxon>
        <taxon>Chromadorea</taxon>
        <taxon>Rhabditida</taxon>
        <taxon>Rhabditina</taxon>
        <taxon>Rhabditomorpha</taxon>
        <taxon>Strongyloidea</taxon>
        <taxon>Metastrongylidae</taxon>
        <taxon>Dictyocaulus</taxon>
    </lineage>
</organism>
<dbReference type="AlphaFoldDB" id="A0A0D8XVY9"/>
<reference evidence="2" key="2">
    <citation type="journal article" date="2016" name="Sci. Rep.">
        <title>Dictyocaulus viviparus genome, variome and transcriptome elucidate lungworm biology and support future intervention.</title>
        <authorList>
            <person name="McNulty S.N."/>
            <person name="Strube C."/>
            <person name="Rosa B.A."/>
            <person name="Martin J.C."/>
            <person name="Tyagi R."/>
            <person name="Choi Y.J."/>
            <person name="Wang Q."/>
            <person name="Hallsworth Pepin K."/>
            <person name="Zhang X."/>
            <person name="Ozersky P."/>
            <person name="Wilson R.K."/>
            <person name="Sternberg P.W."/>
            <person name="Gasser R.B."/>
            <person name="Mitreva M."/>
        </authorList>
    </citation>
    <scope>NUCLEOTIDE SEQUENCE [LARGE SCALE GENOMIC DNA]</scope>
    <source>
        <strain evidence="2">HannoverDv2000</strain>
    </source>
</reference>
<evidence type="ECO:0000313" key="1">
    <source>
        <dbReference type="EMBL" id="KJH48788.1"/>
    </source>
</evidence>
<evidence type="ECO:0000313" key="2">
    <source>
        <dbReference type="Proteomes" id="UP000053766"/>
    </source>
</evidence>
<gene>
    <name evidence="1" type="ORF">DICVIV_05113</name>
</gene>
<protein>
    <submittedName>
        <fullName evidence="1">Uncharacterized protein</fullName>
    </submittedName>
</protein>
<sequence length="123" mass="14358">MLILPSQTGSKHLKNLPPVLIKTLARLFTSQLPECKVPSRWKTSMIVLLHRKEKMHNKKPITAKILLFVDISYGNQKLELRIHVFRNQSIFDFVPTDRTHTTYGRSADGSFQRDYSEIEHLDR</sequence>
<dbReference type="OrthoDB" id="410104at2759"/>
<accession>A0A0D8XVY9</accession>
<dbReference type="Proteomes" id="UP000053766">
    <property type="component" value="Unassembled WGS sequence"/>
</dbReference>
<name>A0A0D8XVY9_DICVI</name>
<reference evidence="1 2" key="1">
    <citation type="submission" date="2013-11" db="EMBL/GenBank/DDBJ databases">
        <title>Draft genome of the bovine lungworm Dictyocaulus viviparus.</title>
        <authorList>
            <person name="Mitreva M."/>
        </authorList>
    </citation>
    <scope>NUCLEOTIDE SEQUENCE [LARGE SCALE GENOMIC DNA]</scope>
    <source>
        <strain evidence="1 2">HannoverDv2000</strain>
    </source>
</reference>
<dbReference type="EMBL" id="KN716256">
    <property type="protein sequence ID" value="KJH48788.1"/>
    <property type="molecule type" value="Genomic_DNA"/>
</dbReference>